<accession>A0A2T5VFZ7</accession>
<dbReference type="InterPro" id="IPR008523">
    <property type="entry name" value="DUF805"/>
</dbReference>
<dbReference type="Pfam" id="PF05656">
    <property type="entry name" value="DUF805"/>
    <property type="match status" value="1"/>
</dbReference>
<dbReference type="PANTHER" id="PTHR34980:SF3">
    <property type="entry name" value="BLR8105 PROTEIN"/>
    <property type="match status" value="1"/>
</dbReference>
<dbReference type="AlphaFoldDB" id="A0A2T5VFZ7"/>
<reference evidence="2 3" key="1">
    <citation type="submission" date="2018-04" db="EMBL/GenBank/DDBJ databases">
        <title>Genomic Encyclopedia of Archaeal and Bacterial Type Strains, Phase II (KMG-II): from individual species to whole genera.</title>
        <authorList>
            <person name="Goeker M."/>
        </authorList>
    </citation>
    <scope>NUCLEOTIDE SEQUENCE [LARGE SCALE GENOMIC DNA]</scope>
    <source>
        <strain evidence="2 3">DSM 23382</strain>
    </source>
</reference>
<evidence type="ECO:0000256" key="1">
    <source>
        <dbReference type="SAM" id="Phobius"/>
    </source>
</evidence>
<comment type="caution">
    <text evidence="2">The sequence shown here is derived from an EMBL/GenBank/DDBJ whole genome shotgun (WGS) entry which is preliminary data.</text>
</comment>
<keyword evidence="1" id="KW-0472">Membrane</keyword>
<feature type="transmembrane region" description="Helical" evidence="1">
    <location>
        <begin position="29"/>
        <end position="48"/>
    </location>
</feature>
<organism evidence="2 3">
    <name type="scientific">Breoghania corrubedonensis</name>
    <dbReference type="NCBI Taxonomy" id="665038"/>
    <lineage>
        <taxon>Bacteria</taxon>
        <taxon>Pseudomonadati</taxon>
        <taxon>Pseudomonadota</taxon>
        <taxon>Alphaproteobacteria</taxon>
        <taxon>Hyphomicrobiales</taxon>
        <taxon>Stappiaceae</taxon>
        <taxon>Breoghania</taxon>
    </lineage>
</organism>
<evidence type="ECO:0000313" key="3">
    <source>
        <dbReference type="Proteomes" id="UP000244081"/>
    </source>
</evidence>
<keyword evidence="1" id="KW-1133">Transmembrane helix</keyword>
<dbReference type="OrthoDB" id="9812349at2"/>
<dbReference type="Proteomes" id="UP000244081">
    <property type="component" value="Unassembled WGS sequence"/>
</dbReference>
<name>A0A2T5VFZ7_9HYPH</name>
<proteinExistence type="predicted"/>
<feature type="transmembrane region" description="Helical" evidence="1">
    <location>
        <begin position="101"/>
        <end position="121"/>
    </location>
</feature>
<gene>
    <name evidence="2" type="ORF">C8N35_101724</name>
</gene>
<keyword evidence="1" id="KW-0812">Transmembrane</keyword>
<dbReference type="EMBL" id="QAYG01000001">
    <property type="protein sequence ID" value="PTW62677.1"/>
    <property type="molecule type" value="Genomic_DNA"/>
</dbReference>
<evidence type="ECO:0000313" key="2">
    <source>
        <dbReference type="EMBL" id="PTW62677.1"/>
    </source>
</evidence>
<protein>
    <submittedName>
        <fullName evidence="2">Uncharacterized membrane protein YhaH (DUF805 family)</fullName>
    </submittedName>
</protein>
<dbReference type="PANTHER" id="PTHR34980">
    <property type="entry name" value="INNER MEMBRANE PROTEIN-RELATED-RELATED"/>
    <property type="match status" value="1"/>
</dbReference>
<dbReference type="RefSeq" id="WP_107988212.1">
    <property type="nucleotide sequence ID" value="NZ_QAYG01000001.1"/>
</dbReference>
<feature type="transmembrane region" description="Helical" evidence="1">
    <location>
        <begin position="68"/>
        <end position="89"/>
    </location>
</feature>
<dbReference type="GO" id="GO:0005886">
    <property type="term" value="C:plasma membrane"/>
    <property type="evidence" value="ECO:0007669"/>
    <property type="project" value="TreeGrafter"/>
</dbReference>
<keyword evidence="3" id="KW-1185">Reference proteome</keyword>
<sequence length="138" mass="15017">MTDPRSTPAGLMELLWLFFHPGGRISRHVYWLAFAAVLCVIFALGRAWEATLIIDMNSDGAIDQVSMTDASAGVLVAMLPLEWCALVLIAKRCRDHGWSGLVALIWMVPLANILLALYMGLVPGDPGANRYGPGPDRP</sequence>